<reference evidence="2 3" key="1">
    <citation type="journal article" date="2019" name="Nat. Ecol. Evol.">
        <title>Megaphylogeny resolves global patterns of mushroom evolution.</title>
        <authorList>
            <person name="Varga T."/>
            <person name="Krizsan K."/>
            <person name="Foldi C."/>
            <person name="Dima B."/>
            <person name="Sanchez-Garcia M."/>
            <person name="Sanchez-Ramirez S."/>
            <person name="Szollosi G.J."/>
            <person name="Szarkandi J.G."/>
            <person name="Papp V."/>
            <person name="Albert L."/>
            <person name="Andreopoulos W."/>
            <person name="Angelini C."/>
            <person name="Antonin V."/>
            <person name="Barry K.W."/>
            <person name="Bougher N.L."/>
            <person name="Buchanan P."/>
            <person name="Buyck B."/>
            <person name="Bense V."/>
            <person name="Catcheside P."/>
            <person name="Chovatia M."/>
            <person name="Cooper J."/>
            <person name="Damon W."/>
            <person name="Desjardin D."/>
            <person name="Finy P."/>
            <person name="Geml J."/>
            <person name="Haridas S."/>
            <person name="Hughes K."/>
            <person name="Justo A."/>
            <person name="Karasinski D."/>
            <person name="Kautmanova I."/>
            <person name="Kiss B."/>
            <person name="Kocsube S."/>
            <person name="Kotiranta H."/>
            <person name="LaButti K.M."/>
            <person name="Lechner B.E."/>
            <person name="Liimatainen K."/>
            <person name="Lipzen A."/>
            <person name="Lukacs Z."/>
            <person name="Mihaltcheva S."/>
            <person name="Morgado L.N."/>
            <person name="Niskanen T."/>
            <person name="Noordeloos M.E."/>
            <person name="Ohm R.A."/>
            <person name="Ortiz-Santana B."/>
            <person name="Ovrebo C."/>
            <person name="Racz N."/>
            <person name="Riley R."/>
            <person name="Savchenko A."/>
            <person name="Shiryaev A."/>
            <person name="Soop K."/>
            <person name="Spirin V."/>
            <person name="Szebenyi C."/>
            <person name="Tomsovsky M."/>
            <person name="Tulloss R.E."/>
            <person name="Uehling J."/>
            <person name="Grigoriev I.V."/>
            <person name="Vagvolgyi C."/>
            <person name="Papp T."/>
            <person name="Martin F.M."/>
            <person name="Miettinen O."/>
            <person name="Hibbett D.S."/>
            <person name="Nagy L.G."/>
        </authorList>
    </citation>
    <scope>NUCLEOTIDE SEQUENCE [LARGE SCALE GENOMIC DNA]</scope>
    <source>
        <strain evidence="2 3">CBS 121175</strain>
    </source>
</reference>
<name>A0A5C3LDY9_COPMA</name>
<sequence>MICVSLCNPSAINTDTPSDTTSSTIPLTIVLHLDTQAKAYISHRPIFSNHPSSIAYIPSHQHLFLRVAFCMLFGLPGFPAFSSVCSFLYLYPGSFPNRNPKFPVSSNSRPRNPQAWKFASVTMVIEKRLHESTTG</sequence>
<organism evidence="2 3">
    <name type="scientific">Coprinopsis marcescibilis</name>
    <name type="common">Agaric fungus</name>
    <name type="synonym">Psathyrella marcescibilis</name>
    <dbReference type="NCBI Taxonomy" id="230819"/>
    <lineage>
        <taxon>Eukaryota</taxon>
        <taxon>Fungi</taxon>
        <taxon>Dikarya</taxon>
        <taxon>Basidiomycota</taxon>
        <taxon>Agaricomycotina</taxon>
        <taxon>Agaricomycetes</taxon>
        <taxon>Agaricomycetidae</taxon>
        <taxon>Agaricales</taxon>
        <taxon>Agaricineae</taxon>
        <taxon>Psathyrellaceae</taxon>
        <taxon>Coprinopsis</taxon>
    </lineage>
</organism>
<dbReference type="EMBL" id="ML210146">
    <property type="protein sequence ID" value="TFK30865.1"/>
    <property type="molecule type" value="Genomic_DNA"/>
</dbReference>
<proteinExistence type="predicted"/>
<keyword evidence="1" id="KW-1133">Transmembrane helix</keyword>
<dbReference type="Proteomes" id="UP000307440">
    <property type="component" value="Unassembled WGS sequence"/>
</dbReference>
<feature type="transmembrane region" description="Helical" evidence="1">
    <location>
        <begin position="63"/>
        <end position="91"/>
    </location>
</feature>
<keyword evidence="1" id="KW-0472">Membrane</keyword>
<protein>
    <submittedName>
        <fullName evidence="2">Uncharacterized protein</fullName>
    </submittedName>
</protein>
<keyword evidence="1" id="KW-0812">Transmembrane</keyword>
<keyword evidence="3" id="KW-1185">Reference proteome</keyword>
<evidence type="ECO:0000256" key="1">
    <source>
        <dbReference type="SAM" id="Phobius"/>
    </source>
</evidence>
<gene>
    <name evidence="2" type="ORF">FA15DRAFT_35925</name>
</gene>
<dbReference type="AlphaFoldDB" id="A0A5C3LDY9"/>
<evidence type="ECO:0000313" key="3">
    <source>
        <dbReference type="Proteomes" id="UP000307440"/>
    </source>
</evidence>
<evidence type="ECO:0000313" key="2">
    <source>
        <dbReference type="EMBL" id="TFK30865.1"/>
    </source>
</evidence>
<accession>A0A5C3LDY9</accession>